<gene>
    <name evidence="1" type="ORF">KMZ93_22685</name>
</gene>
<dbReference type="InterPro" id="IPR016181">
    <property type="entry name" value="Acyl_CoA_acyltransferase"/>
</dbReference>
<evidence type="ECO:0000313" key="2">
    <source>
        <dbReference type="Proteomes" id="UP000676951"/>
    </source>
</evidence>
<evidence type="ECO:0000313" key="1">
    <source>
        <dbReference type="EMBL" id="QWG22732.1"/>
    </source>
</evidence>
<dbReference type="Proteomes" id="UP000676951">
    <property type="component" value="Chromosome"/>
</dbReference>
<protein>
    <recommendedName>
        <fullName evidence="3">N-acetyltransferase domain-containing protein</fullName>
    </recommendedName>
</protein>
<reference evidence="1 2" key="1">
    <citation type="submission" date="2021-06" db="EMBL/GenBank/DDBJ databases">
        <title>Bradyrhizobium sp. S2-11-4 Genome sequencing.</title>
        <authorList>
            <person name="Jin L."/>
        </authorList>
    </citation>
    <scope>NUCLEOTIDE SEQUENCE [LARGE SCALE GENOMIC DNA]</scope>
    <source>
        <strain evidence="1 2">S2-11-4</strain>
    </source>
</reference>
<dbReference type="AlphaFoldDB" id="A0A975NWS8"/>
<sequence>MISALAIMKLRPIDDRNSGEALAVLNRGFPEKTESFWAAGLRKILSSPSRRGAEPVGFLMTVGEKDVGIVLTIPSEQPGPDGMRNVVNLAAWYVDEPHRWLAPRMLQKVVAQEKVVFTDLTPSPAAQQINERLGFEILNEGFQVFPLPWTALRARKQARVISLEESKLADDTRAMLDRHAMLGCVVGVLQNGAEQHPLVFSRMIRRRLPGARVILTDSKRLIVDNLAVISRYLLGNGMLFLQMDANRADSTAGSIISRWSAPTYVKGAADRSRIDHTYSELIFLG</sequence>
<accession>A0A975NWS8</accession>
<evidence type="ECO:0008006" key="3">
    <source>
        <dbReference type="Google" id="ProtNLM"/>
    </source>
</evidence>
<dbReference type="RefSeq" id="WP_215603497.1">
    <property type="nucleotide sequence ID" value="NZ_CP076136.1"/>
</dbReference>
<keyword evidence="2" id="KW-1185">Reference proteome</keyword>
<proteinExistence type="predicted"/>
<dbReference type="SUPFAM" id="SSF55729">
    <property type="entry name" value="Acyl-CoA N-acyltransferases (Nat)"/>
    <property type="match status" value="1"/>
</dbReference>
<organism evidence="1 2">
    <name type="scientific">Bradyrhizobium sediminis</name>
    <dbReference type="NCBI Taxonomy" id="2840469"/>
    <lineage>
        <taxon>Bacteria</taxon>
        <taxon>Pseudomonadati</taxon>
        <taxon>Pseudomonadota</taxon>
        <taxon>Alphaproteobacteria</taxon>
        <taxon>Hyphomicrobiales</taxon>
        <taxon>Nitrobacteraceae</taxon>
        <taxon>Bradyrhizobium</taxon>
    </lineage>
</organism>
<dbReference type="EMBL" id="CP076136">
    <property type="protein sequence ID" value="QWG22732.1"/>
    <property type="molecule type" value="Genomic_DNA"/>
</dbReference>
<name>A0A975NWS8_9BRAD</name>